<gene>
    <name evidence="1" type="ORF">I2501_32990</name>
</gene>
<dbReference type="EMBL" id="JADPRT010000018">
    <property type="protein sequence ID" value="MBF9072843.1"/>
    <property type="molecule type" value="Genomic_DNA"/>
</dbReference>
<dbReference type="Pfam" id="PF14081">
    <property type="entry name" value="DUF4262"/>
    <property type="match status" value="1"/>
</dbReference>
<dbReference type="Proteomes" id="UP000657385">
    <property type="component" value="Unassembled WGS sequence"/>
</dbReference>
<comment type="caution">
    <text evidence="1">The sequence shown here is derived from an EMBL/GenBank/DDBJ whole genome shotgun (WGS) entry which is preliminary data.</text>
</comment>
<accession>A0A931FGP6</accession>
<evidence type="ECO:0000313" key="1">
    <source>
        <dbReference type="EMBL" id="MBF9072843.1"/>
    </source>
</evidence>
<protein>
    <submittedName>
        <fullName evidence="1">DUF4262 domain-containing protein</fullName>
    </submittedName>
</protein>
<evidence type="ECO:0000313" key="2">
    <source>
        <dbReference type="Proteomes" id="UP000657385"/>
    </source>
</evidence>
<organism evidence="1 2">
    <name type="scientific">Streptacidiphilus fuscans</name>
    <dbReference type="NCBI Taxonomy" id="2789292"/>
    <lineage>
        <taxon>Bacteria</taxon>
        <taxon>Bacillati</taxon>
        <taxon>Actinomycetota</taxon>
        <taxon>Actinomycetes</taxon>
        <taxon>Kitasatosporales</taxon>
        <taxon>Streptomycetaceae</taxon>
        <taxon>Streptacidiphilus</taxon>
    </lineage>
</organism>
<reference evidence="1" key="1">
    <citation type="submission" date="2020-11" db="EMBL/GenBank/DDBJ databases">
        <title>Isolation and identification of active actinomycetes.</title>
        <authorList>
            <person name="Yu B."/>
        </authorList>
    </citation>
    <scope>NUCLEOTIDE SEQUENCE</scope>
    <source>
        <strain evidence="1">NEAU-YB345</strain>
    </source>
</reference>
<sequence length="182" mass="20499">MTGDPFQCRCVLCHDYGDRGDADQVERTIIGNVHEHGWHVVMVPEDEIGPGFAYTIGLAHTHGTPELAMFGLDVRVMHRMLNTLGEKAATGTVLADGQEYDGVARGLPVRLRCADLRWYRMFFGRAIGFYRRPPFPVLQVAWPDADGRFHWEEPIGQGHQDSQPQLWLPPNEHPVGAWTAEL</sequence>
<keyword evidence="2" id="KW-1185">Reference proteome</keyword>
<proteinExistence type="predicted"/>
<dbReference type="RefSeq" id="WP_196197988.1">
    <property type="nucleotide sequence ID" value="NZ_JADPRT010000018.1"/>
</dbReference>
<dbReference type="InterPro" id="IPR025358">
    <property type="entry name" value="DUF4262"/>
</dbReference>
<dbReference type="AlphaFoldDB" id="A0A931FGP6"/>
<name>A0A931FGP6_9ACTN</name>